<gene>
    <name evidence="1" type="ORF">OKIOD_LOCUS2471</name>
</gene>
<sequence>MANLVRTALCGLDGVLKYMKFSPCYLMAKRDFKPITTDLSEKSILITGGNSGIGLEAAVKLARLGANVHIACRNESRGSAAVDEIVSRANVSKEKVQLHLLDVSECKDVHKFAADFSKMLKENEEKLYCLVNNAGGIINERKKNSQGYEMNFATNTLGMYILTKSLLSSNALSAGSRVFSTTSSSMMIVPCVTEDLNFEKGSFDKNGINAYAFACTQKRHQVILTDVWAAQYPDIYFCTGHPGYCNTKAAKDTPFYTVPGEFIYNLGAKAIRSPEESSDCIFFAAAADKSDLAPSGTYYTDRKPAAKHYFGTQETEADRQKLVAILDDIYESTKE</sequence>
<dbReference type="PANTHER" id="PTHR44656">
    <property type="entry name" value="DEHYDROGENASE/REDUCTASE SDR FAMILY MEMBER 12"/>
    <property type="match status" value="1"/>
</dbReference>
<dbReference type="InterPro" id="IPR052992">
    <property type="entry name" value="SDR_member_12"/>
</dbReference>
<dbReference type="PANTHER" id="PTHR44656:SF7">
    <property type="entry name" value="DEHYDROGENASE_REDUCTASE SDR FAMILY MEMBER 12"/>
    <property type="match status" value="1"/>
</dbReference>
<reference evidence="1 2" key="1">
    <citation type="submission" date="2021-04" db="EMBL/GenBank/DDBJ databases">
        <authorList>
            <person name="Bliznina A."/>
        </authorList>
    </citation>
    <scope>NUCLEOTIDE SEQUENCE [LARGE SCALE GENOMIC DNA]</scope>
</reference>
<dbReference type="InterPro" id="IPR036291">
    <property type="entry name" value="NAD(P)-bd_dom_sf"/>
</dbReference>
<dbReference type="EMBL" id="OU015568">
    <property type="protein sequence ID" value="CAG5085519.1"/>
    <property type="molecule type" value="Genomic_DNA"/>
</dbReference>
<dbReference type="SUPFAM" id="SSF51735">
    <property type="entry name" value="NAD(P)-binding Rossmann-fold domains"/>
    <property type="match status" value="1"/>
</dbReference>
<organism evidence="1 2">
    <name type="scientific">Oikopleura dioica</name>
    <name type="common">Tunicate</name>
    <dbReference type="NCBI Taxonomy" id="34765"/>
    <lineage>
        <taxon>Eukaryota</taxon>
        <taxon>Metazoa</taxon>
        <taxon>Chordata</taxon>
        <taxon>Tunicata</taxon>
        <taxon>Appendicularia</taxon>
        <taxon>Copelata</taxon>
        <taxon>Oikopleuridae</taxon>
        <taxon>Oikopleura</taxon>
    </lineage>
</organism>
<accession>A0ABN7RY55</accession>
<evidence type="ECO:0000313" key="2">
    <source>
        <dbReference type="Proteomes" id="UP001158576"/>
    </source>
</evidence>
<evidence type="ECO:0000313" key="1">
    <source>
        <dbReference type="EMBL" id="CAG5085519.1"/>
    </source>
</evidence>
<proteinExistence type="predicted"/>
<dbReference type="Proteomes" id="UP001158576">
    <property type="component" value="Chromosome PAR"/>
</dbReference>
<protein>
    <submittedName>
        <fullName evidence="1">Oidioi.mRNA.OKI2018_I69.PAR.g10913.t1.cds</fullName>
    </submittedName>
</protein>
<dbReference type="Pfam" id="PF00106">
    <property type="entry name" value="adh_short"/>
    <property type="match status" value="1"/>
</dbReference>
<keyword evidence="2" id="KW-1185">Reference proteome</keyword>
<dbReference type="InterPro" id="IPR002347">
    <property type="entry name" value="SDR_fam"/>
</dbReference>
<dbReference type="PRINTS" id="PR00081">
    <property type="entry name" value="GDHRDH"/>
</dbReference>
<name>A0ABN7RY55_OIKDI</name>
<dbReference type="Gene3D" id="3.40.50.720">
    <property type="entry name" value="NAD(P)-binding Rossmann-like Domain"/>
    <property type="match status" value="1"/>
</dbReference>